<dbReference type="InterPro" id="IPR027417">
    <property type="entry name" value="P-loop_NTPase"/>
</dbReference>
<keyword evidence="6" id="KW-0597">Phosphoprotein</keyword>
<gene>
    <name evidence="6" type="primary">cysC</name>
    <name evidence="9" type="ORF">NIES21_49660</name>
</gene>
<dbReference type="HAMAP" id="MF_00065">
    <property type="entry name" value="Adenylyl_sulf_kinase"/>
    <property type="match status" value="1"/>
</dbReference>
<dbReference type="PANTHER" id="PTHR42700">
    <property type="entry name" value="SULFATE ADENYLYLTRANSFERASE"/>
    <property type="match status" value="1"/>
</dbReference>
<name>A0A1Z4GNR1_9CYAN</name>
<dbReference type="UniPathway" id="UPA00140">
    <property type="reaction ID" value="UER00205"/>
</dbReference>
<dbReference type="GO" id="GO:0010134">
    <property type="term" value="P:sulfate assimilation via adenylyl sulfate reduction"/>
    <property type="evidence" value="ECO:0007669"/>
    <property type="project" value="TreeGrafter"/>
</dbReference>
<dbReference type="InterPro" id="IPR050512">
    <property type="entry name" value="Sulf_AdTrans/APS_kinase"/>
</dbReference>
<dbReference type="AlphaFoldDB" id="A0A1Z4GNR1"/>
<dbReference type="PANTHER" id="PTHR42700:SF1">
    <property type="entry name" value="SULFATE ADENYLYLTRANSFERASE"/>
    <property type="match status" value="1"/>
</dbReference>
<keyword evidence="3 6" id="KW-0808">Transferase</keyword>
<feature type="domain" description="APS kinase" evidence="8">
    <location>
        <begin position="5"/>
        <end position="151"/>
    </location>
</feature>
<dbReference type="GO" id="GO:0004781">
    <property type="term" value="F:sulfate adenylyltransferase (ATP) activity"/>
    <property type="evidence" value="ECO:0007669"/>
    <property type="project" value="TreeGrafter"/>
</dbReference>
<dbReference type="InterPro" id="IPR059117">
    <property type="entry name" value="APS_kinase_dom"/>
</dbReference>
<evidence type="ECO:0000256" key="6">
    <source>
        <dbReference type="HAMAP-Rule" id="MF_00065"/>
    </source>
</evidence>
<organism evidence="9 10">
    <name type="scientific">Anabaenopsis circularis NIES-21</name>
    <dbReference type="NCBI Taxonomy" id="1085406"/>
    <lineage>
        <taxon>Bacteria</taxon>
        <taxon>Bacillati</taxon>
        <taxon>Cyanobacteriota</taxon>
        <taxon>Cyanophyceae</taxon>
        <taxon>Nostocales</taxon>
        <taxon>Nodulariaceae</taxon>
        <taxon>Anabaenopsis</taxon>
    </lineage>
</organism>
<accession>A0A1Z4GNR1</accession>
<evidence type="ECO:0000256" key="4">
    <source>
        <dbReference type="ARBA" id="ARBA00022741"/>
    </source>
</evidence>
<evidence type="ECO:0000256" key="5">
    <source>
        <dbReference type="ARBA" id="ARBA00022840"/>
    </source>
</evidence>
<keyword evidence="10" id="KW-1185">Reference proteome</keyword>
<proteinExistence type="inferred from homology"/>
<dbReference type="GO" id="GO:0005524">
    <property type="term" value="F:ATP binding"/>
    <property type="evidence" value="ECO:0007669"/>
    <property type="project" value="UniProtKB-UniRule"/>
</dbReference>
<comment type="similarity">
    <text evidence="6 7">Belongs to the APS kinase family.</text>
</comment>
<dbReference type="Pfam" id="PF01583">
    <property type="entry name" value="APS_kinase"/>
    <property type="match status" value="1"/>
</dbReference>
<dbReference type="InterPro" id="IPR002891">
    <property type="entry name" value="APS"/>
</dbReference>
<dbReference type="EMBL" id="AP018174">
    <property type="protein sequence ID" value="BAY19107.1"/>
    <property type="molecule type" value="Genomic_DNA"/>
</dbReference>
<reference evidence="9 10" key="1">
    <citation type="submission" date="2017-06" db="EMBL/GenBank/DDBJ databases">
        <title>Genome sequencing of cyanobaciteial culture collection at National Institute for Environmental Studies (NIES).</title>
        <authorList>
            <person name="Hirose Y."/>
            <person name="Shimura Y."/>
            <person name="Fujisawa T."/>
            <person name="Nakamura Y."/>
            <person name="Kawachi M."/>
        </authorList>
    </citation>
    <scope>NUCLEOTIDE SEQUENCE [LARGE SCALE GENOMIC DNA]</scope>
    <source>
        <strain evidence="9 10">NIES-21</strain>
    </source>
</reference>
<keyword evidence="5 6" id="KW-0067">ATP-binding</keyword>
<evidence type="ECO:0000256" key="1">
    <source>
        <dbReference type="ARBA" id="ARBA00001823"/>
    </source>
</evidence>
<keyword evidence="4 6" id="KW-0547">Nucleotide-binding</keyword>
<dbReference type="NCBIfam" id="TIGR00455">
    <property type="entry name" value="apsK"/>
    <property type="match status" value="1"/>
</dbReference>
<protein>
    <recommendedName>
        <fullName evidence="2 6">Adenylyl-sulfate kinase</fullName>
        <ecNumber evidence="2 6">2.7.1.25</ecNumber>
    </recommendedName>
    <alternativeName>
        <fullName evidence="6">APS kinase</fullName>
    </alternativeName>
    <alternativeName>
        <fullName evidence="6">ATP adenosine-5'-phosphosulfate 3'-phosphotransferase</fullName>
    </alternativeName>
    <alternativeName>
        <fullName evidence="6">Adenosine-5'-phosphosulfate kinase</fullName>
    </alternativeName>
</protein>
<sequence length="189" mass="21084">MENLGFTLWFTGLSGAGKTTISQGVALELKTRGYRVEILDGDVVRTHLSQGLGFSKQDRDINVCRIGFVASLLSRNQVVAIVAAISPFRDSREQVRQMNDHFIEIYVQASLEACEQRDVKGLYVLARAGKIQEFTGIDSPYEEPLNPEIVCNTQQESIAESINKVIKYLETREYIRAALVSSEKPSLKA</sequence>
<keyword evidence="6 7" id="KW-0418">Kinase</keyword>
<dbReference type="Proteomes" id="UP000218287">
    <property type="component" value="Chromosome"/>
</dbReference>
<comment type="catalytic activity">
    <reaction evidence="1 6 7">
        <text>adenosine 5'-phosphosulfate + ATP = 3'-phosphoadenylyl sulfate + ADP + H(+)</text>
        <dbReference type="Rhea" id="RHEA:24152"/>
        <dbReference type="ChEBI" id="CHEBI:15378"/>
        <dbReference type="ChEBI" id="CHEBI:30616"/>
        <dbReference type="ChEBI" id="CHEBI:58243"/>
        <dbReference type="ChEBI" id="CHEBI:58339"/>
        <dbReference type="ChEBI" id="CHEBI:456216"/>
        <dbReference type="EC" id="2.7.1.25"/>
    </reaction>
</comment>
<dbReference type="SUPFAM" id="SSF52540">
    <property type="entry name" value="P-loop containing nucleoside triphosphate hydrolases"/>
    <property type="match status" value="1"/>
</dbReference>
<dbReference type="GO" id="GO:0005737">
    <property type="term" value="C:cytoplasm"/>
    <property type="evidence" value="ECO:0007669"/>
    <property type="project" value="TreeGrafter"/>
</dbReference>
<feature type="active site" description="Phosphoserine intermediate" evidence="6">
    <location>
        <position position="86"/>
    </location>
</feature>
<evidence type="ECO:0000313" key="10">
    <source>
        <dbReference type="Proteomes" id="UP000218287"/>
    </source>
</evidence>
<evidence type="ECO:0000259" key="8">
    <source>
        <dbReference type="Pfam" id="PF01583"/>
    </source>
</evidence>
<dbReference type="CDD" id="cd02027">
    <property type="entry name" value="APSK"/>
    <property type="match status" value="1"/>
</dbReference>
<evidence type="ECO:0000256" key="2">
    <source>
        <dbReference type="ARBA" id="ARBA00012121"/>
    </source>
</evidence>
<dbReference type="GO" id="GO:0004020">
    <property type="term" value="F:adenylylsulfate kinase activity"/>
    <property type="evidence" value="ECO:0007669"/>
    <property type="project" value="UniProtKB-UniRule"/>
</dbReference>
<dbReference type="OrthoDB" id="9804504at2"/>
<dbReference type="Gene3D" id="3.40.50.300">
    <property type="entry name" value="P-loop containing nucleotide triphosphate hydrolases"/>
    <property type="match status" value="1"/>
</dbReference>
<dbReference type="NCBIfam" id="NF002059">
    <property type="entry name" value="PRK00889.1"/>
    <property type="match status" value="1"/>
</dbReference>
<dbReference type="GO" id="GO:0019379">
    <property type="term" value="P:sulfate assimilation, phosphoadenylyl sulfate reduction by phosphoadenylyl-sulfate reductase (thioredoxin)"/>
    <property type="evidence" value="ECO:0007669"/>
    <property type="project" value="TreeGrafter"/>
</dbReference>
<dbReference type="GO" id="GO:0070814">
    <property type="term" value="P:hydrogen sulfide biosynthetic process"/>
    <property type="evidence" value="ECO:0007669"/>
    <property type="project" value="UniProtKB-UniRule"/>
</dbReference>
<dbReference type="NCBIfam" id="NF003013">
    <property type="entry name" value="PRK03846.1"/>
    <property type="match status" value="1"/>
</dbReference>
<comment type="function">
    <text evidence="6 7">Catalyzes the synthesis of activated sulfate.</text>
</comment>
<dbReference type="EC" id="2.7.1.25" evidence="2 6"/>
<evidence type="ECO:0000256" key="3">
    <source>
        <dbReference type="ARBA" id="ARBA00022679"/>
    </source>
</evidence>
<evidence type="ECO:0000256" key="7">
    <source>
        <dbReference type="RuleBase" id="RU004347"/>
    </source>
</evidence>
<evidence type="ECO:0000313" key="9">
    <source>
        <dbReference type="EMBL" id="BAY19107.1"/>
    </source>
</evidence>
<feature type="binding site" evidence="6">
    <location>
        <begin position="12"/>
        <end position="19"/>
    </location>
    <ligand>
        <name>ATP</name>
        <dbReference type="ChEBI" id="CHEBI:30616"/>
    </ligand>
</feature>
<comment type="pathway">
    <text evidence="6 7">Sulfur metabolism; hydrogen sulfide biosynthesis; sulfite from sulfate: step 2/3.</text>
</comment>